<proteinExistence type="predicted"/>
<name>A0A4S4ADX8_9RHOO</name>
<evidence type="ECO:0000313" key="2">
    <source>
        <dbReference type="Proteomes" id="UP000307956"/>
    </source>
</evidence>
<protein>
    <submittedName>
        <fullName evidence="1">Uracil-DNA glycosylase</fullName>
    </submittedName>
</protein>
<reference evidence="1 2" key="1">
    <citation type="submission" date="2019-04" db="EMBL/GenBank/DDBJ databases">
        <title>Azoarcus rhizosphaerae sp. nov. isolated from rhizosphere of Ficus religiosa.</title>
        <authorList>
            <person name="Lin S.-Y."/>
            <person name="Hameed A."/>
            <person name="Hsu Y.-H."/>
            <person name="Young C.-C."/>
        </authorList>
    </citation>
    <scope>NUCLEOTIDE SEQUENCE [LARGE SCALE GENOMIC DNA]</scope>
    <source>
        <strain evidence="1 2">CC-YHH848</strain>
    </source>
</reference>
<evidence type="ECO:0000313" key="1">
    <source>
        <dbReference type="EMBL" id="THF57217.1"/>
    </source>
</evidence>
<keyword evidence="2" id="KW-1185">Reference proteome</keyword>
<sequence length="70" mass="7645">MTNQDTAHAPDCKACAHYYITHDPTFPYGCRRLGFKTRRQPAQDVLASSGLPCMMFEPKGRRAGGRSGGG</sequence>
<dbReference type="AlphaFoldDB" id="A0A4S4ADX8"/>
<comment type="caution">
    <text evidence="1">The sequence shown here is derived from an EMBL/GenBank/DDBJ whole genome shotgun (WGS) entry which is preliminary data.</text>
</comment>
<dbReference type="Proteomes" id="UP000307956">
    <property type="component" value="Unassembled WGS sequence"/>
</dbReference>
<dbReference type="OrthoDB" id="9807346at2"/>
<gene>
    <name evidence="1" type="ORF">E6O51_18110</name>
</gene>
<organism evidence="1 2">
    <name type="scientific">Pseudothauera rhizosphaerae</name>
    <dbReference type="NCBI Taxonomy" id="2565932"/>
    <lineage>
        <taxon>Bacteria</taxon>
        <taxon>Pseudomonadati</taxon>
        <taxon>Pseudomonadota</taxon>
        <taxon>Betaproteobacteria</taxon>
        <taxon>Rhodocyclales</taxon>
        <taxon>Zoogloeaceae</taxon>
        <taxon>Pseudothauera</taxon>
    </lineage>
</organism>
<dbReference type="RefSeq" id="WP_136386422.1">
    <property type="nucleotide sequence ID" value="NZ_SSOD01000018.1"/>
</dbReference>
<dbReference type="EMBL" id="SSOD01000018">
    <property type="protein sequence ID" value="THF57217.1"/>
    <property type="molecule type" value="Genomic_DNA"/>
</dbReference>
<accession>A0A4S4ADX8</accession>